<dbReference type="GO" id="GO:0006629">
    <property type="term" value="P:lipid metabolic process"/>
    <property type="evidence" value="ECO:0007669"/>
    <property type="project" value="UniProtKB-KW"/>
</dbReference>
<evidence type="ECO:0000259" key="6">
    <source>
        <dbReference type="SMART" id="SM00563"/>
    </source>
</evidence>
<dbReference type="InterPro" id="IPR052351">
    <property type="entry name" value="Ornithine_N-alpha-AT"/>
</dbReference>
<dbReference type="EMBL" id="BMXG01000002">
    <property type="protein sequence ID" value="GHB92244.1"/>
    <property type="molecule type" value="Genomic_DNA"/>
</dbReference>
<keyword evidence="5" id="KW-0012">Acyltransferase</keyword>
<keyword evidence="8" id="KW-1185">Reference proteome</keyword>
<dbReference type="InterPro" id="IPR016181">
    <property type="entry name" value="Acyl_CoA_acyltransferase"/>
</dbReference>
<evidence type="ECO:0000256" key="2">
    <source>
        <dbReference type="ARBA" id="ARBA00022516"/>
    </source>
</evidence>
<dbReference type="SUPFAM" id="SSF55729">
    <property type="entry name" value="Acyl-CoA N-acyltransferases (Nat)"/>
    <property type="match status" value="1"/>
</dbReference>
<dbReference type="Proteomes" id="UP000642829">
    <property type="component" value="Unassembled WGS sequence"/>
</dbReference>
<keyword evidence="3" id="KW-0808">Transferase</keyword>
<dbReference type="SUPFAM" id="SSF69593">
    <property type="entry name" value="Glycerol-3-phosphate (1)-acyltransferase"/>
    <property type="match status" value="1"/>
</dbReference>
<evidence type="ECO:0000313" key="7">
    <source>
        <dbReference type="EMBL" id="GHB92244.1"/>
    </source>
</evidence>
<dbReference type="PANTHER" id="PTHR37323">
    <property type="entry name" value="GCN5-RELATED N-ACETYLTRANSFERASE"/>
    <property type="match status" value="1"/>
</dbReference>
<dbReference type="CDD" id="cd07986">
    <property type="entry name" value="LPLAT_ACT14924-like"/>
    <property type="match status" value="1"/>
</dbReference>
<keyword evidence="4" id="KW-0443">Lipid metabolism</keyword>
<evidence type="ECO:0000256" key="1">
    <source>
        <dbReference type="ARBA" id="ARBA00005189"/>
    </source>
</evidence>
<dbReference type="PANTHER" id="PTHR37323:SF1">
    <property type="entry name" value="L-ORNITHINE N(ALPHA)-ACYLTRANSFERASE"/>
    <property type="match status" value="1"/>
</dbReference>
<gene>
    <name evidence="7" type="ORF">GCM10007047_04130</name>
</gene>
<sequence>MKDSLTGWKRALYSMGGKPLEDFIGISALNDIYRRVTEDHSTINFFERSLRSLNVAYEVSEEDLAKVPKDGPVLIVSNHPFGIVDGVVFGALVTGLRDDAKLLANYLLTKMPEIQPWLIAVDPFGGPEAARSNFAAMKETIRFLRDGGCIGTFPSGTVSHWHWKTRQITDPPWLDNTARLVQKSQATVVPVFIEGHNSLAYQIAGMISPMLRTASLTREMSKQVDGVVRLRIGQPLAYRQLKDFPTSQALTDFLRVKTYILAKREGDEKPRRRFAFPRLPKREVPMTPVAESAPPEVLAKEIVGLPEDRLLTEHGDFKVYWAHASEIPEVLEELGRLRERTFRVVGEGTGESTDLDRFDLYYRHLFMWDAGANAIVGSYRIGLTDEILLTKGRQGLYTASLFKFKPEFFERLGPALEVGRSFIAVDYQKKHASLSLIWRGIGLFVVRHPQYRTLFGPVSISQEYNAVSKDLMVKFLKKNKLHHELASLVKAKHPPRGGTKMGASEKEAMLASVRSIDDVSALISEIEQDQKGVPVLLRHYLKLNGTLLSFNVDADFGHCLDGLIVVDLTKSDQRLLKNYLTPKGLESFLTYHEVKYTG</sequence>
<reference evidence="7" key="1">
    <citation type="journal article" date="2014" name="Int. J. Syst. Evol. Microbiol.">
        <title>Complete genome sequence of Corynebacterium casei LMG S-19264T (=DSM 44701T), isolated from a smear-ripened cheese.</title>
        <authorList>
            <consortium name="US DOE Joint Genome Institute (JGI-PGF)"/>
            <person name="Walter F."/>
            <person name="Albersmeier A."/>
            <person name="Kalinowski J."/>
            <person name="Ruckert C."/>
        </authorList>
    </citation>
    <scope>NUCLEOTIDE SEQUENCE</scope>
    <source>
        <strain evidence="7">KCTC 12870</strain>
    </source>
</reference>
<organism evidence="7 8">
    <name type="scientific">Cerasicoccus arenae</name>
    <dbReference type="NCBI Taxonomy" id="424488"/>
    <lineage>
        <taxon>Bacteria</taxon>
        <taxon>Pseudomonadati</taxon>
        <taxon>Verrucomicrobiota</taxon>
        <taxon>Opitutia</taxon>
        <taxon>Puniceicoccales</taxon>
        <taxon>Cerasicoccaceae</taxon>
        <taxon>Cerasicoccus</taxon>
    </lineage>
</organism>
<feature type="domain" description="Phospholipid/glycerol acyltransferase" evidence="6">
    <location>
        <begin position="73"/>
        <end position="196"/>
    </location>
</feature>
<comment type="caution">
    <text evidence="7">The sequence shown here is derived from an EMBL/GenBank/DDBJ whole genome shotgun (WGS) entry which is preliminary data.</text>
</comment>
<name>A0A8J3GC64_9BACT</name>
<evidence type="ECO:0000256" key="3">
    <source>
        <dbReference type="ARBA" id="ARBA00022679"/>
    </source>
</evidence>
<protein>
    <submittedName>
        <fullName evidence="7">Hemolysin</fullName>
    </submittedName>
</protein>
<accession>A0A8J3GC64</accession>
<comment type="pathway">
    <text evidence="1">Lipid metabolism.</text>
</comment>
<proteinExistence type="predicted"/>
<dbReference type="RefSeq" id="WP_189511365.1">
    <property type="nucleotide sequence ID" value="NZ_BMXG01000002.1"/>
</dbReference>
<dbReference type="Pfam" id="PF13444">
    <property type="entry name" value="Acetyltransf_5"/>
    <property type="match status" value="1"/>
</dbReference>
<evidence type="ECO:0000256" key="5">
    <source>
        <dbReference type="ARBA" id="ARBA00023315"/>
    </source>
</evidence>
<reference evidence="7" key="2">
    <citation type="submission" date="2020-09" db="EMBL/GenBank/DDBJ databases">
        <authorList>
            <person name="Sun Q."/>
            <person name="Kim S."/>
        </authorList>
    </citation>
    <scope>NUCLEOTIDE SEQUENCE</scope>
    <source>
        <strain evidence="7">KCTC 12870</strain>
    </source>
</reference>
<dbReference type="GO" id="GO:0016746">
    <property type="term" value="F:acyltransferase activity"/>
    <property type="evidence" value="ECO:0007669"/>
    <property type="project" value="UniProtKB-KW"/>
</dbReference>
<dbReference type="SMART" id="SM00563">
    <property type="entry name" value="PlsC"/>
    <property type="match status" value="1"/>
</dbReference>
<dbReference type="InterPro" id="IPR045746">
    <property type="entry name" value="ACT14924-like_Acyltransf_dom"/>
</dbReference>
<evidence type="ECO:0000313" key="8">
    <source>
        <dbReference type="Proteomes" id="UP000642829"/>
    </source>
</evidence>
<evidence type="ECO:0000256" key="4">
    <source>
        <dbReference type="ARBA" id="ARBA00023098"/>
    </source>
</evidence>
<keyword evidence="2" id="KW-0444">Lipid biosynthesis</keyword>
<dbReference type="InterPro" id="IPR002123">
    <property type="entry name" value="Plipid/glycerol_acylTrfase"/>
</dbReference>
<dbReference type="Pfam" id="PF19576">
    <property type="entry name" value="Acyltransf_2"/>
    <property type="match status" value="1"/>
</dbReference>
<dbReference type="AlphaFoldDB" id="A0A8J3GC64"/>